<dbReference type="PROSITE" id="PS50929">
    <property type="entry name" value="ABC_TM1F"/>
    <property type="match status" value="1"/>
</dbReference>
<gene>
    <name evidence="13" type="ORF">EVEC_LOCUS4256</name>
</gene>
<dbReference type="FunFam" id="3.40.50.300:FF:000997">
    <property type="entry name" value="Multidrug resistance-associated protein 1"/>
    <property type="match status" value="1"/>
</dbReference>
<evidence type="ECO:0000256" key="7">
    <source>
        <dbReference type="ARBA" id="ARBA00022840"/>
    </source>
</evidence>
<keyword evidence="14" id="KW-1185">Reference proteome</keyword>
<sequence>MDSIARALCNQNTFQLFDKTLNSSFPHLSECVQESILILTPCIFLFIFAPLVLFSLYKSDNGPLEAFSPITGRIVICVFLSCYGGYQLFFGAFGHQIGPDFHNLNLVSATAQYLAFCIVLIMLFASKKRGLVTSGVLFNFWLLMAICRFPEFRWRLSRFLYIEENDRQWVPFVLFMIAYPLILLELLLSCFADTPAYKVTDRQMCPEESCSFLNQITFNWFNGLAFKGSRRSLQISDLWKLKTQDQSKVLVPQFNKHWLPSLKAYYERRRPTSGGALLQVPDEKSLPSVIWPLFKTFRWSFISGALLKLVFDLLQFVSPQLLKMLISFIEDKSSPMWVGISISLFMFFVALFQSLALSLSNSARKNRTVGEIVNLMSVDTQRFQDMTSFVLLFGSAPLQVLLSIYFLWRLLGVAVFAGLFVLTGLIPLNALLAYKMRTAQVEQMKHKDERLKLMSEILNGIKVLKFYAWEKSMQKMVMITVTLSWSCAPFLVTVITFGVYVNISASNVLTPQVTFVGLALFNILRFPMAIFSMLFGQAIQCAVSNKRIKSFLAEDEIGKFVIEGSEMDKLEGEVCVSGSVAYVSQQAWIQNMSLKDNIIFDRPFDADNYKRIIEACALKADIAALPAGDQTEIGEKGINLSGGQKQRISLARAVYASSDIVLLDDPLSAVDAHVGKHIFEKIISSKTGLLAKKTRVLVTHALHYLKYCDQIIVMKDGTISECGKYEELMSSEGAFAEFLEEYLVEEAKNRGRSVSFGEQEEEVNEVLKDLERFDPIRRRRFERHISQATYSSQESLESKNISSSIAKSPDLSTARLSNGDAAVEKAVPKVGSEKGDRYEIEPLLRKEKSKPASSSDDNKSKLIEKELVEIGRVKWSVYVAYIKAIGYLITCLFVIIYILSSVLGVISNLWLADWSDHAKYRNASSENDDTNMRLGVYASLGVGQGNQFPS</sequence>
<dbReference type="Pfam" id="PF00664">
    <property type="entry name" value="ABC_membrane"/>
    <property type="match status" value="1"/>
</dbReference>
<dbReference type="GO" id="GO:0012505">
    <property type="term" value="C:endomembrane system"/>
    <property type="evidence" value="ECO:0007669"/>
    <property type="project" value="UniProtKB-SubCell"/>
</dbReference>
<feature type="transmembrane region" description="Helical" evidence="10">
    <location>
        <begin position="106"/>
        <end position="124"/>
    </location>
</feature>
<dbReference type="Pfam" id="PF00005">
    <property type="entry name" value="ABC_tran"/>
    <property type="match status" value="1"/>
</dbReference>
<evidence type="ECO:0000256" key="5">
    <source>
        <dbReference type="ARBA" id="ARBA00022737"/>
    </source>
</evidence>
<dbReference type="InterPro" id="IPR011527">
    <property type="entry name" value="ABC1_TM_dom"/>
</dbReference>
<dbReference type="SUPFAM" id="SSF52540">
    <property type="entry name" value="P-loop containing nucleoside triphosphate hydrolases"/>
    <property type="match status" value="1"/>
</dbReference>
<dbReference type="Gene3D" id="1.20.1560.10">
    <property type="entry name" value="ABC transporter type 1, transmembrane domain"/>
    <property type="match status" value="1"/>
</dbReference>
<comment type="similarity">
    <text evidence="2">Belongs to the ABC transporter superfamily. ABCC family. Conjugate transporter (TC 3.A.1.208) subfamily.</text>
</comment>
<evidence type="ECO:0000256" key="3">
    <source>
        <dbReference type="ARBA" id="ARBA00022448"/>
    </source>
</evidence>
<dbReference type="Proteomes" id="UP000274131">
    <property type="component" value="Unassembled WGS sequence"/>
</dbReference>
<dbReference type="STRING" id="51028.A0A0N4V3C6"/>
<feature type="transmembrane region" description="Helical" evidence="10">
    <location>
        <begin position="389"/>
        <end position="408"/>
    </location>
</feature>
<proteinExistence type="inferred from homology"/>
<dbReference type="PANTHER" id="PTHR24223">
    <property type="entry name" value="ATP-BINDING CASSETTE SUB-FAMILY C"/>
    <property type="match status" value="1"/>
</dbReference>
<feature type="transmembrane region" description="Helical" evidence="10">
    <location>
        <begin position="884"/>
        <end position="911"/>
    </location>
</feature>
<evidence type="ECO:0000256" key="6">
    <source>
        <dbReference type="ARBA" id="ARBA00022741"/>
    </source>
</evidence>
<dbReference type="AlphaFoldDB" id="A0A0N4V3C6"/>
<evidence type="ECO:0000313" key="13">
    <source>
        <dbReference type="EMBL" id="VDD89505.1"/>
    </source>
</evidence>
<dbReference type="Pfam" id="PF24357">
    <property type="entry name" value="TMD0_ABC"/>
    <property type="match status" value="1"/>
</dbReference>
<keyword evidence="6" id="KW-0547">Nucleotide-binding</keyword>
<reference evidence="13 14" key="2">
    <citation type="submission" date="2018-10" db="EMBL/GenBank/DDBJ databases">
        <authorList>
            <consortium name="Pathogen Informatics"/>
        </authorList>
    </citation>
    <scope>NUCLEOTIDE SEQUENCE [LARGE SCALE GENOMIC DNA]</scope>
</reference>
<keyword evidence="7" id="KW-0067">ATP-binding</keyword>
<feature type="transmembrane region" description="Helical" evidence="10">
    <location>
        <begin position="36"/>
        <end position="54"/>
    </location>
</feature>
<dbReference type="GO" id="GO:0005524">
    <property type="term" value="F:ATP binding"/>
    <property type="evidence" value="ECO:0007669"/>
    <property type="project" value="UniProtKB-KW"/>
</dbReference>
<keyword evidence="9 10" id="KW-0472">Membrane</keyword>
<dbReference type="InterPro" id="IPR036640">
    <property type="entry name" value="ABC1_TM_sf"/>
</dbReference>
<feature type="domain" description="ABC transporter" evidence="11">
    <location>
        <begin position="503"/>
        <end position="741"/>
    </location>
</feature>
<evidence type="ECO:0000256" key="10">
    <source>
        <dbReference type="SAM" id="Phobius"/>
    </source>
</evidence>
<reference evidence="15" key="1">
    <citation type="submission" date="2016-04" db="UniProtKB">
        <authorList>
            <consortium name="WormBaseParasite"/>
        </authorList>
    </citation>
    <scope>IDENTIFICATION</scope>
</reference>
<keyword evidence="5" id="KW-0677">Repeat</keyword>
<feature type="transmembrane region" description="Helical" evidence="10">
    <location>
        <begin position="169"/>
        <end position="192"/>
    </location>
</feature>
<dbReference type="InterPro" id="IPR017871">
    <property type="entry name" value="ABC_transporter-like_CS"/>
</dbReference>
<feature type="transmembrane region" description="Helical" evidence="10">
    <location>
        <begin position="131"/>
        <end position="149"/>
    </location>
</feature>
<dbReference type="CDD" id="cd18595">
    <property type="entry name" value="ABC_6TM_MRP1_2_3_6_D1_like"/>
    <property type="match status" value="1"/>
</dbReference>
<evidence type="ECO:0000259" key="12">
    <source>
        <dbReference type="PROSITE" id="PS50929"/>
    </source>
</evidence>
<feature type="domain" description="ABC transmembrane type-1" evidence="12">
    <location>
        <begin position="357"/>
        <end position="540"/>
    </location>
</feature>
<evidence type="ECO:0000313" key="14">
    <source>
        <dbReference type="Proteomes" id="UP000274131"/>
    </source>
</evidence>
<feature type="transmembrane region" description="Helical" evidence="10">
    <location>
        <begin position="414"/>
        <end position="434"/>
    </location>
</feature>
<dbReference type="CDD" id="cd03250">
    <property type="entry name" value="ABCC_MRP_domain1"/>
    <property type="match status" value="1"/>
</dbReference>
<comment type="subcellular location">
    <subcellularLocation>
        <location evidence="1">Endomembrane system</location>
        <topology evidence="1">Multi-pass membrane protein</topology>
    </subcellularLocation>
</comment>
<evidence type="ECO:0000256" key="4">
    <source>
        <dbReference type="ARBA" id="ARBA00022692"/>
    </source>
</evidence>
<dbReference type="GO" id="GO:0016887">
    <property type="term" value="F:ATP hydrolysis activity"/>
    <property type="evidence" value="ECO:0007669"/>
    <property type="project" value="InterPro"/>
</dbReference>
<dbReference type="InterPro" id="IPR056227">
    <property type="entry name" value="TMD0_ABC"/>
</dbReference>
<evidence type="ECO:0000256" key="9">
    <source>
        <dbReference type="ARBA" id="ARBA00023136"/>
    </source>
</evidence>
<organism evidence="15">
    <name type="scientific">Enterobius vermicularis</name>
    <name type="common">Human pinworm</name>
    <dbReference type="NCBI Taxonomy" id="51028"/>
    <lineage>
        <taxon>Eukaryota</taxon>
        <taxon>Metazoa</taxon>
        <taxon>Ecdysozoa</taxon>
        <taxon>Nematoda</taxon>
        <taxon>Chromadorea</taxon>
        <taxon>Rhabditida</taxon>
        <taxon>Spirurina</taxon>
        <taxon>Oxyuridomorpha</taxon>
        <taxon>Oxyuroidea</taxon>
        <taxon>Oxyuridae</taxon>
        <taxon>Enterobius</taxon>
    </lineage>
</organism>
<evidence type="ECO:0000256" key="2">
    <source>
        <dbReference type="ARBA" id="ARBA00009726"/>
    </source>
</evidence>
<dbReference type="PROSITE" id="PS50893">
    <property type="entry name" value="ABC_TRANSPORTER_2"/>
    <property type="match status" value="1"/>
</dbReference>
<accession>A0A0N4V3C6</accession>
<dbReference type="GO" id="GO:0140359">
    <property type="term" value="F:ABC-type transporter activity"/>
    <property type="evidence" value="ECO:0007669"/>
    <property type="project" value="InterPro"/>
</dbReference>
<dbReference type="InterPro" id="IPR003439">
    <property type="entry name" value="ABC_transporter-like_ATP-bd"/>
</dbReference>
<feature type="transmembrane region" description="Helical" evidence="10">
    <location>
        <begin position="477"/>
        <end position="503"/>
    </location>
</feature>
<feature type="transmembrane region" description="Helical" evidence="10">
    <location>
        <begin position="66"/>
        <end position="86"/>
    </location>
</feature>
<feature type="transmembrane region" description="Helical" evidence="10">
    <location>
        <begin position="337"/>
        <end position="357"/>
    </location>
</feature>
<dbReference type="InterPro" id="IPR050173">
    <property type="entry name" value="ABC_transporter_C-like"/>
</dbReference>
<dbReference type="Gene3D" id="3.40.50.300">
    <property type="entry name" value="P-loop containing nucleotide triphosphate hydrolases"/>
    <property type="match status" value="1"/>
</dbReference>
<evidence type="ECO:0000256" key="1">
    <source>
        <dbReference type="ARBA" id="ARBA00004127"/>
    </source>
</evidence>
<keyword evidence="3" id="KW-0813">Transport</keyword>
<keyword evidence="8 10" id="KW-1133">Transmembrane helix</keyword>
<name>A0A0N4V3C6_ENTVE</name>
<dbReference type="EMBL" id="UXUI01007807">
    <property type="protein sequence ID" value="VDD89505.1"/>
    <property type="molecule type" value="Genomic_DNA"/>
</dbReference>
<keyword evidence="4 10" id="KW-0812">Transmembrane</keyword>
<dbReference type="OrthoDB" id="6500128at2759"/>
<evidence type="ECO:0000256" key="8">
    <source>
        <dbReference type="ARBA" id="ARBA00022989"/>
    </source>
</evidence>
<dbReference type="InterPro" id="IPR027417">
    <property type="entry name" value="P-loop_NTPase"/>
</dbReference>
<dbReference type="SUPFAM" id="SSF90123">
    <property type="entry name" value="ABC transporter transmembrane region"/>
    <property type="match status" value="1"/>
</dbReference>
<evidence type="ECO:0000313" key="15">
    <source>
        <dbReference type="WBParaSite" id="EVEC_0000454801-mRNA-1"/>
    </source>
</evidence>
<dbReference type="WBParaSite" id="EVEC_0000454801-mRNA-1">
    <property type="protein sequence ID" value="EVEC_0000454801-mRNA-1"/>
    <property type="gene ID" value="EVEC_0000454801"/>
</dbReference>
<feature type="transmembrane region" description="Helical" evidence="10">
    <location>
        <begin position="515"/>
        <end position="539"/>
    </location>
</feature>
<protein>
    <submittedName>
        <fullName evidence="15">Multidrug resistance-associated protein 1</fullName>
    </submittedName>
</protein>
<dbReference type="GO" id="GO:0016020">
    <property type="term" value="C:membrane"/>
    <property type="evidence" value="ECO:0007669"/>
    <property type="project" value="InterPro"/>
</dbReference>
<evidence type="ECO:0000259" key="11">
    <source>
        <dbReference type="PROSITE" id="PS50893"/>
    </source>
</evidence>
<dbReference type="PANTHER" id="PTHR24223:SF443">
    <property type="entry name" value="MULTIDRUG-RESISTANCE LIKE PROTEIN 1, ISOFORM I"/>
    <property type="match status" value="1"/>
</dbReference>
<dbReference type="PROSITE" id="PS00211">
    <property type="entry name" value="ABC_TRANSPORTER_1"/>
    <property type="match status" value="1"/>
</dbReference>
<feature type="transmembrane region" description="Helical" evidence="10">
    <location>
        <begin position="299"/>
        <end position="317"/>
    </location>
</feature>